<dbReference type="SMART" id="SM01367">
    <property type="entry name" value="DUF3452"/>
    <property type="match status" value="1"/>
</dbReference>
<keyword evidence="7" id="KW-0131">Cell cycle</keyword>
<dbReference type="InterPro" id="IPR002720">
    <property type="entry name" value="RB_A"/>
</dbReference>
<evidence type="ECO:0000256" key="7">
    <source>
        <dbReference type="ARBA" id="ARBA00023306"/>
    </source>
</evidence>
<dbReference type="STRING" id="307972.A0A2G8JBU5"/>
<dbReference type="InterPro" id="IPR024599">
    <property type="entry name" value="RB_N"/>
</dbReference>
<comment type="similarity">
    <text evidence="2">Belongs to the retinoblastoma protein (RB) family.</text>
</comment>
<dbReference type="AlphaFoldDB" id="A0A2G8JBU5"/>
<dbReference type="GO" id="GO:0005634">
    <property type="term" value="C:nucleus"/>
    <property type="evidence" value="ECO:0007669"/>
    <property type="project" value="UniProtKB-SubCell"/>
</dbReference>
<evidence type="ECO:0000259" key="10">
    <source>
        <dbReference type="SMART" id="SM01367"/>
    </source>
</evidence>
<feature type="compositionally biased region" description="Basic and acidic residues" evidence="8">
    <location>
        <begin position="727"/>
        <end position="743"/>
    </location>
</feature>
<evidence type="ECO:0000259" key="11">
    <source>
        <dbReference type="SMART" id="SM01368"/>
    </source>
</evidence>
<comment type="subcellular location">
    <subcellularLocation>
        <location evidence="1">Nucleus</location>
    </subcellularLocation>
</comment>
<keyword evidence="3" id="KW-0678">Repressor</keyword>
<protein>
    <recommendedName>
        <fullName evidence="14">Retinoblastoma-like protein 1</fullName>
    </recommendedName>
</protein>
<dbReference type="SUPFAM" id="SSF47954">
    <property type="entry name" value="Cyclin-like"/>
    <property type="match status" value="2"/>
</dbReference>
<evidence type="ECO:0000256" key="1">
    <source>
        <dbReference type="ARBA" id="ARBA00004123"/>
    </source>
</evidence>
<dbReference type="GO" id="GO:0000977">
    <property type="term" value="F:RNA polymerase II transcription regulatory region sequence-specific DNA binding"/>
    <property type="evidence" value="ECO:0007669"/>
    <property type="project" value="TreeGrafter"/>
</dbReference>
<dbReference type="Pfam" id="PF01857">
    <property type="entry name" value="RB_B"/>
    <property type="match status" value="1"/>
</dbReference>
<evidence type="ECO:0008006" key="14">
    <source>
        <dbReference type="Google" id="ProtNLM"/>
    </source>
</evidence>
<feature type="domain" description="Retinoblastoma-associated protein N-terminal" evidence="10">
    <location>
        <begin position="1"/>
        <end position="101"/>
    </location>
</feature>
<dbReference type="FunFam" id="1.10.472.10:FF:000035">
    <property type="entry name" value="RB transcriptional corepressor-like 1"/>
    <property type="match status" value="1"/>
</dbReference>
<dbReference type="Gene3D" id="1.10.472.10">
    <property type="entry name" value="Cyclin-like"/>
    <property type="match status" value="2"/>
</dbReference>
<evidence type="ECO:0000259" key="9">
    <source>
        <dbReference type="SMART" id="SM00385"/>
    </source>
</evidence>
<keyword evidence="13" id="KW-1185">Reference proteome</keyword>
<evidence type="ECO:0000256" key="8">
    <source>
        <dbReference type="SAM" id="MobiDB-lite"/>
    </source>
</evidence>
<dbReference type="InterPro" id="IPR028309">
    <property type="entry name" value="RB_fam"/>
</dbReference>
<dbReference type="GO" id="GO:2000134">
    <property type="term" value="P:negative regulation of G1/S transition of mitotic cell cycle"/>
    <property type="evidence" value="ECO:0007669"/>
    <property type="project" value="TreeGrafter"/>
</dbReference>
<dbReference type="GO" id="GO:0000785">
    <property type="term" value="C:chromatin"/>
    <property type="evidence" value="ECO:0007669"/>
    <property type="project" value="TreeGrafter"/>
</dbReference>
<keyword evidence="4" id="KW-0805">Transcription regulation</keyword>
<evidence type="ECO:0000313" key="12">
    <source>
        <dbReference type="EMBL" id="PIK33212.1"/>
    </source>
</evidence>
<evidence type="ECO:0000256" key="2">
    <source>
        <dbReference type="ARBA" id="ARBA00009475"/>
    </source>
</evidence>
<dbReference type="InterPro" id="IPR036915">
    <property type="entry name" value="Cyclin-like_sf"/>
</dbReference>
<feature type="compositionally biased region" description="Low complexity" evidence="8">
    <location>
        <begin position="538"/>
        <end position="555"/>
    </location>
</feature>
<feature type="domain" description="Retinoblastoma-associated protein A-box" evidence="11">
    <location>
        <begin position="276"/>
        <end position="470"/>
    </location>
</feature>
<evidence type="ECO:0000256" key="3">
    <source>
        <dbReference type="ARBA" id="ARBA00022491"/>
    </source>
</evidence>
<dbReference type="Gene3D" id="1.10.472.140">
    <property type="match status" value="1"/>
</dbReference>
<feature type="domain" description="Cyclin-like" evidence="9">
    <location>
        <begin position="631"/>
        <end position="717"/>
    </location>
</feature>
<keyword evidence="6" id="KW-0539">Nucleus</keyword>
<dbReference type="CDD" id="cd20600">
    <property type="entry name" value="CYCLIN_RBL"/>
    <property type="match status" value="1"/>
</dbReference>
<dbReference type="Pfam" id="PF01858">
    <property type="entry name" value="RB_A"/>
    <property type="match status" value="1"/>
</dbReference>
<dbReference type="PANTHER" id="PTHR13742:SF17">
    <property type="entry name" value="RE32990P-RELATED"/>
    <property type="match status" value="1"/>
</dbReference>
<dbReference type="OrthoDB" id="844594at2759"/>
<organism evidence="12 13">
    <name type="scientific">Stichopus japonicus</name>
    <name type="common">Sea cucumber</name>
    <dbReference type="NCBI Taxonomy" id="307972"/>
    <lineage>
        <taxon>Eukaryota</taxon>
        <taxon>Metazoa</taxon>
        <taxon>Echinodermata</taxon>
        <taxon>Eleutherozoa</taxon>
        <taxon>Echinozoa</taxon>
        <taxon>Holothuroidea</taxon>
        <taxon>Aspidochirotacea</taxon>
        <taxon>Aspidochirotida</taxon>
        <taxon>Stichopodidae</taxon>
        <taxon>Apostichopus</taxon>
    </lineage>
</organism>
<name>A0A2G8JBU5_STIJA</name>
<dbReference type="GO" id="GO:0030154">
    <property type="term" value="P:cell differentiation"/>
    <property type="evidence" value="ECO:0007669"/>
    <property type="project" value="TreeGrafter"/>
</dbReference>
<dbReference type="EMBL" id="MRZV01002686">
    <property type="protein sequence ID" value="PIK33212.1"/>
    <property type="molecule type" value="Genomic_DNA"/>
</dbReference>
<sequence length="743" mass="84698">MANLPRNVCDKVDRLERNFAVSTVIFRKFEPIFKSIFNFKSRTRDRPGSRKQRRPPCSYSEVFAFCWDLFVLAKGNFPAISDDLVNSYHLLLCCVDLLFANAVIARRKNLLRAEFEGLPPGFLTDSMDLQNDSPPCIIDHLCSVFEGLVLEAKQIKEHFWKPYLDKKFDTRDLHGNRENLSGLLDPNNFENNCKNIRREYDEYVLKKGDFDERVFLEEDAHKQIGSPSKRDGADRNMSDEVSARRALKLEKHPQNFIPQTPLTNRRYLKEKEIRITPVSTATQIVSRLQALLSGQKSSPSEELSSMFQKCKENPSETILARVKEMGQTFCEKYTQPSDHGTGSPMDFAKRRLSLAESLYYSVLEKITKNEIQRLSESQDLSGLLGHETFHSCLFACCLEIIIFAYNSQRVFPWILEVFNLHGYYFYRVIELLLRAEDGLPRDIVKHLNRTEEMILQEKAWAGDSPLWQALEDCDREVPMCADCTPPNQVEAASPTQGSVMPQTMMSPMRHPRIQELSGPLHNKEVHSKPVSTASLPCSPASNNNNVTTTASAPTTPVKTQTVILTIKEAPVGHNGGQQGGSTTVIPQSKGSDTLTTETVTQQQTLSSSYIKPKRTGSLGMFFRKVYHVLNIRLRDMCAKLSISEELRRKIWTCLEHCLVNHINMMKDRNIDQLLLCSIYIICRVTDQPNSFQNIMKCYRRQPQADSHVYRSVLLSKNDSPQKGGATTRKEKTLPQTPEKQKGK</sequence>
<evidence type="ECO:0000313" key="13">
    <source>
        <dbReference type="Proteomes" id="UP000230750"/>
    </source>
</evidence>
<dbReference type="GO" id="GO:0006357">
    <property type="term" value="P:regulation of transcription by RNA polymerase II"/>
    <property type="evidence" value="ECO:0007669"/>
    <property type="project" value="InterPro"/>
</dbReference>
<comment type="caution">
    <text evidence="12">The sequence shown here is derived from an EMBL/GenBank/DDBJ whole genome shotgun (WGS) entry which is preliminary data.</text>
</comment>
<gene>
    <name evidence="12" type="ORF">BSL78_29976</name>
</gene>
<feature type="region of interest" description="Disordered" evidence="8">
    <location>
        <begin position="715"/>
        <end position="743"/>
    </location>
</feature>
<dbReference type="Pfam" id="PF11934">
    <property type="entry name" value="DUF3452"/>
    <property type="match status" value="1"/>
</dbReference>
<accession>A0A2G8JBU5</accession>
<dbReference type="Proteomes" id="UP000230750">
    <property type="component" value="Unassembled WGS sequence"/>
</dbReference>
<dbReference type="PANTHER" id="PTHR13742">
    <property type="entry name" value="RETINOBLASTOMA-ASSOCIATED PROTEIN RB -RELATED"/>
    <property type="match status" value="1"/>
</dbReference>
<proteinExistence type="inferred from homology"/>
<reference evidence="12 13" key="1">
    <citation type="journal article" date="2017" name="PLoS Biol.">
        <title>The sea cucumber genome provides insights into morphological evolution and visceral regeneration.</title>
        <authorList>
            <person name="Zhang X."/>
            <person name="Sun L."/>
            <person name="Yuan J."/>
            <person name="Sun Y."/>
            <person name="Gao Y."/>
            <person name="Zhang L."/>
            <person name="Li S."/>
            <person name="Dai H."/>
            <person name="Hamel J.F."/>
            <person name="Liu C."/>
            <person name="Yu Y."/>
            <person name="Liu S."/>
            <person name="Lin W."/>
            <person name="Guo K."/>
            <person name="Jin S."/>
            <person name="Xu P."/>
            <person name="Storey K.B."/>
            <person name="Huan P."/>
            <person name="Zhang T."/>
            <person name="Zhou Y."/>
            <person name="Zhang J."/>
            <person name="Lin C."/>
            <person name="Li X."/>
            <person name="Xing L."/>
            <person name="Huo D."/>
            <person name="Sun M."/>
            <person name="Wang L."/>
            <person name="Mercier A."/>
            <person name="Li F."/>
            <person name="Yang H."/>
            <person name="Xiang J."/>
        </authorList>
    </citation>
    <scope>NUCLEOTIDE SEQUENCE [LARGE SCALE GENOMIC DNA]</scope>
    <source>
        <strain evidence="12">Shaxun</strain>
        <tissue evidence="12">Muscle</tissue>
    </source>
</reference>
<dbReference type="SMART" id="SM01368">
    <property type="entry name" value="RB_A"/>
    <property type="match status" value="1"/>
</dbReference>
<dbReference type="InterPro" id="IPR002719">
    <property type="entry name" value="RB_B"/>
</dbReference>
<keyword evidence="5" id="KW-0804">Transcription</keyword>
<evidence type="ECO:0000256" key="6">
    <source>
        <dbReference type="ARBA" id="ARBA00023242"/>
    </source>
</evidence>
<evidence type="ECO:0000256" key="5">
    <source>
        <dbReference type="ARBA" id="ARBA00023163"/>
    </source>
</evidence>
<feature type="compositionally biased region" description="Polar residues" evidence="8">
    <location>
        <begin position="580"/>
        <end position="592"/>
    </location>
</feature>
<dbReference type="GO" id="GO:0005667">
    <property type="term" value="C:transcription regulator complex"/>
    <property type="evidence" value="ECO:0007669"/>
    <property type="project" value="TreeGrafter"/>
</dbReference>
<dbReference type="InterPro" id="IPR013763">
    <property type="entry name" value="Cyclin-like_dom"/>
</dbReference>
<feature type="region of interest" description="Disordered" evidence="8">
    <location>
        <begin position="524"/>
        <end position="555"/>
    </location>
</feature>
<evidence type="ECO:0000256" key="4">
    <source>
        <dbReference type="ARBA" id="ARBA00023015"/>
    </source>
</evidence>
<dbReference type="SMART" id="SM00385">
    <property type="entry name" value="CYCLIN"/>
    <property type="match status" value="1"/>
</dbReference>
<feature type="region of interest" description="Disordered" evidence="8">
    <location>
        <begin position="569"/>
        <end position="594"/>
    </location>
</feature>